<dbReference type="EMBL" id="PEXW01000052">
    <property type="protein sequence ID" value="PIS40636.1"/>
    <property type="molecule type" value="Genomic_DNA"/>
</dbReference>
<dbReference type="AlphaFoldDB" id="A0A2H0YQD9"/>
<dbReference type="Proteomes" id="UP000236845">
    <property type="component" value="Unassembled WGS sequence"/>
</dbReference>
<accession>A0A2H0YQD9</accession>
<evidence type="ECO:0000313" key="2">
    <source>
        <dbReference type="Proteomes" id="UP000236845"/>
    </source>
</evidence>
<sequence>MLNQPNPWRDGVARCARYAFGPNKLHMCGPDANREVLSYIKEGVTDSGLTHILQKFQTLYPYLRSIAQANNIKDPFNDRVVEAYWLGNELLETVSKNQFYKHLTDNLELKRKSTPKNFDELIQKLPQGARMHHSFHVFNVYKRTGHLEILHTLESMDACRISWGKVEKIDGPKVTLKRKPLKLINQKLELAPEENFVLHRRLEEDNTLDELKIGDLVTLHWYQACEIVQSKDIKWLDFYTNKHLQLANLTI</sequence>
<comment type="caution">
    <text evidence="1">The sequence shown here is derived from an EMBL/GenBank/DDBJ whole genome shotgun (WGS) entry which is preliminary data.</text>
</comment>
<evidence type="ECO:0000313" key="1">
    <source>
        <dbReference type="EMBL" id="PIS40636.1"/>
    </source>
</evidence>
<organism evidence="1 2">
    <name type="scientific">Candidatus Kerfeldbacteria bacterium CG08_land_8_20_14_0_20_43_14</name>
    <dbReference type="NCBI Taxonomy" id="2014246"/>
    <lineage>
        <taxon>Bacteria</taxon>
        <taxon>Candidatus Kerfeldiibacteriota</taxon>
    </lineage>
</organism>
<dbReference type="Pfam" id="PF19927">
    <property type="entry name" value="DUF6390"/>
    <property type="match status" value="1"/>
</dbReference>
<name>A0A2H0YQD9_9BACT</name>
<proteinExistence type="predicted"/>
<reference evidence="2" key="1">
    <citation type="submission" date="2017-09" db="EMBL/GenBank/DDBJ databases">
        <title>Depth-based differentiation of microbial function through sediment-hosted aquifers and enrichment of novel symbionts in the deep terrestrial subsurface.</title>
        <authorList>
            <person name="Probst A.J."/>
            <person name="Ladd B."/>
            <person name="Jarett J.K."/>
            <person name="Geller-Mcgrath D.E."/>
            <person name="Sieber C.M.K."/>
            <person name="Emerson J.B."/>
            <person name="Anantharaman K."/>
            <person name="Thomas B.C."/>
            <person name="Malmstrom R."/>
            <person name="Stieglmeier M."/>
            <person name="Klingl A."/>
            <person name="Woyke T."/>
            <person name="Ryan C.M."/>
            <person name="Banfield J.F."/>
        </authorList>
    </citation>
    <scope>NUCLEOTIDE SEQUENCE [LARGE SCALE GENOMIC DNA]</scope>
</reference>
<protein>
    <submittedName>
        <fullName evidence="1">Uncharacterized protein</fullName>
    </submittedName>
</protein>
<dbReference type="InterPro" id="IPR045660">
    <property type="entry name" value="DUF6390"/>
</dbReference>
<gene>
    <name evidence="1" type="ORF">COT26_02275</name>
</gene>